<protein>
    <submittedName>
        <fullName evidence="1">Uncharacterized protein</fullName>
    </submittedName>
</protein>
<comment type="caution">
    <text evidence="1">The sequence shown here is derived from an EMBL/GenBank/DDBJ whole genome shotgun (WGS) entry which is preliminary data.</text>
</comment>
<organism evidence="1 2">
    <name type="scientific">Hygrophoropsis aurantiaca</name>
    <dbReference type="NCBI Taxonomy" id="72124"/>
    <lineage>
        <taxon>Eukaryota</taxon>
        <taxon>Fungi</taxon>
        <taxon>Dikarya</taxon>
        <taxon>Basidiomycota</taxon>
        <taxon>Agaricomycotina</taxon>
        <taxon>Agaricomycetes</taxon>
        <taxon>Agaricomycetidae</taxon>
        <taxon>Boletales</taxon>
        <taxon>Coniophorineae</taxon>
        <taxon>Hygrophoropsidaceae</taxon>
        <taxon>Hygrophoropsis</taxon>
    </lineage>
</organism>
<evidence type="ECO:0000313" key="2">
    <source>
        <dbReference type="Proteomes" id="UP000790377"/>
    </source>
</evidence>
<accession>A0ACB8A6L0</accession>
<keyword evidence="2" id="KW-1185">Reference proteome</keyword>
<evidence type="ECO:0000313" key="1">
    <source>
        <dbReference type="EMBL" id="KAH7908846.1"/>
    </source>
</evidence>
<sequence>MSPPSTESDTVRVAIALSALKHRPAGQSTASYILDLRAAFPAIDNANEERERNAWRTRALRLEGDLRDLQARYDSNVSDLESLRIPSSDLPVPPPRKKAKKTSIPKESEQSLDIDCLRRNFDKLKDRYISATLSAPTLFSSLVILQRLSTAEPNQIPLDHLIATATNALSAVSSIFQAHIFTISENNSPALRCDALKIISPILLYLISTAIPPLLIAIRPRPLRKSNPSYRQKAAEAQLHLDTFLNLIISNILVPLIKSFLVHSQACASSMLSEKNTDKAKSNSGTGRSTQREDKSDLRVDLLGLLGTVLSKLNYKTVKNRIALEAIRELGKVFGEEIPDDPPIVPPNLNAATVHSPSQSSTRPNPDEGRTTASARSPAERIETLARKDAAWYLCSILNLCCGRSNTGNELKTTSGDDGLLQEAILSEISRLLAWTRAEGGAKRVGWEVYHQMLLATCEQNALFSLTRF</sequence>
<name>A0ACB8A6L0_9AGAM</name>
<proteinExistence type="predicted"/>
<gene>
    <name evidence="1" type="ORF">BJ138DRAFT_1115480</name>
</gene>
<dbReference type="Proteomes" id="UP000790377">
    <property type="component" value="Unassembled WGS sequence"/>
</dbReference>
<reference evidence="1" key="1">
    <citation type="journal article" date="2021" name="New Phytol.">
        <title>Evolutionary innovations through gain and loss of genes in the ectomycorrhizal Boletales.</title>
        <authorList>
            <person name="Wu G."/>
            <person name="Miyauchi S."/>
            <person name="Morin E."/>
            <person name="Kuo A."/>
            <person name="Drula E."/>
            <person name="Varga T."/>
            <person name="Kohler A."/>
            <person name="Feng B."/>
            <person name="Cao Y."/>
            <person name="Lipzen A."/>
            <person name="Daum C."/>
            <person name="Hundley H."/>
            <person name="Pangilinan J."/>
            <person name="Johnson J."/>
            <person name="Barry K."/>
            <person name="LaButti K."/>
            <person name="Ng V."/>
            <person name="Ahrendt S."/>
            <person name="Min B."/>
            <person name="Choi I.G."/>
            <person name="Park H."/>
            <person name="Plett J.M."/>
            <person name="Magnuson J."/>
            <person name="Spatafora J.W."/>
            <person name="Nagy L.G."/>
            <person name="Henrissat B."/>
            <person name="Grigoriev I.V."/>
            <person name="Yang Z.L."/>
            <person name="Xu J."/>
            <person name="Martin F.M."/>
        </authorList>
    </citation>
    <scope>NUCLEOTIDE SEQUENCE</scope>
    <source>
        <strain evidence="1">ATCC 28755</strain>
    </source>
</reference>
<dbReference type="EMBL" id="MU267794">
    <property type="protein sequence ID" value="KAH7908846.1"/>
    <property type="molecule type" value="Genomic_DNA"/>
</dbReference>